<dbReference type="SUPFAM" id="SSF57667">
    <property type="entry name" value="beta-beta-alpha zinc fingers"/>
    <property type="match status" value="1"/>
</dbReference>
<keyword evidence="5" id="KW-0862">Zinc</keyword>
<dbReference type="PROSITE" id="PS50157">
    <property type="entry name" value="ZINC_FINGER_C2H2_2"/>
    <property type="match status" value="1"/>
</dbReference>
<reference evidence="13" key="1">
    <citation type="submission" date="2025-08" db="UniProtKB">
        <authorList>
            <consortium name="RefSeq"/>
        </authorList>
    </citation>
    <scope>IDENTIFICATION</scope>
    <source>
        <tissue evidence="13">Gonads</tissue>
    </source>
</reference>
<evidence type="ECO:0000256" key="1">
    <source>
        <dbReference type="ARBA" id="ARBA00004123"/>
    </source>
</evidence>
<keyword evidence="7" id="KW-0804">Transcription</keyword>
<evidence type="ECO:0000256" key="8">
    <source>
        <dbReference type="ARBA" id="ARBA00023242"/>
    </source>
</evidence>
<name>A0A6J2YVG7_SITOR</name>
<accession>A0A6J2YVG7</accession>
<evidence type="ECO:0000313" key="12">
    <source>
        <dbReference type="Proteomes" id="UP000504635"/>
    </source>
</evidence>
<dbReference type="InterPro" id="IPR050331">
    <property type="entry name" value="Zinc_finger"/>
</dbReference>
<evidence type="ECO:0000256" key="7">
    <source>
        <dbReference type="ARBA" id="ARBA00023163"/>
    </source>
</evidence>
<dbReference type="GO" id="GO:0005634">
    <property type="term" value="C:nucleus"/>
    <property type="evidence" value="ECO:0007669"/>
    <property type="project" value="UniProtKB-SubCell"/>
</dbReference>
<gene>
    <name evidence="13" type="primary">LOC115890685</name>
</gene>
<keyword evidence="4 9" id="KW-0863">Zinc-finger</keyword>
<keyword evidence="6" id="KW-0805">Transcription regulation</keyword>
<dbReference type="FunFam" id="3.30.160.60:FF:000446">
    <property type="entry name" value="Zinc finger protein"/>
    <property type="match status" value="1"/>
</dbReference>
<dbReference type="GO" id="GO:0008276">
    <property type="term" value="F:protein methyltransferase activity"/>
    <property type="evidence" value="ECO:0007669"/>
    <property type="project" value="UniProtKB-ARBA"/>
</dbReference>
<dbReference type="InParanoid" id="A0A6J2YVG7"/>
<organism evidence="12 13">
    <name type="scientific">Sitophilus oryzae</name>
    <name type="common">Rice weevil</name>
    <name type="synonym">Curculio oryzae</name>
    <dbReference type="NCBI Taxonomy" id="7048"/>
    <lineage>
        <taxon>Eukaryota</taxon>
        <taxon>Metazoa</taxon>
        <taxon>Ecdysozoa</taxon>
        <taxon>Arthropoda</taxon>
        <taxon>Hexapoda</taxon>
        <taxon>Insecta</taxon>
        <taxon>Pterygota</taxon>
        <taxon>Neoptera</taxon>
        <taxon>Endopterygota</taxon>
        <taxon>Coleoptera</taxon>
        <taxon>Polyphaga</taxon>
        <taxon>Cucujiformia</taxon>
        <taxon>Curculionidae</taxon>
        <taxon>Dryophthorinae</taxon>
        <taxon>Sitophilus</taxon>
    </lineage>
</organism>
<dbReference type="SUPFAM" id="SSF82199">
    <property type="entry name" value="SET domain"/>
    <property type="match status" value="1"/>
</dbReference>
<evidence type="ECO:0000313" key="13">
    <source>
        <dbReference type="RefSeq" id="XP_030766845.1"/>
    </source>
</evidence>
<dbReference type="GO" id="GO:0008757">
    <property type="term" value="F:S-adenosylmethionine-dependent methyltransferase activity"/>
    <property type="evidence" value="ECO:0007669"/>
    <property type="project" value="UniProtKB-ARBA"/>
</dbReference>
<dbReference type="PROSITE" id="PS50280">
    <property type="entry name" value="SET"/>
    <property type="match status" value="1"/>
</dbReference>
<evidence type="ECO:0000259" key="11">
    <source>
        <dbReference type="PROSITE" id="PS50280"/>
    </source>
</evidence>
<dbReference type="InterPro" id="IPR013087">
    <property type="entry name" value="Znf_C2H2_type"/>
</dbReference>
<evidence type="ECO:0000256" key="9">
    <source>
        <dbReference type="PROSITE-ProRule" id="PRU00042"/>
    </source>
</evidence>
<proteinExistence type="predicted"/>
<protein>
    <submittedName>
        <fullName evidence="13">Histone-lysine N-methyltransferase PRDM9-like</fullName>
    </submittedName>
</protein>
<keyword evidence="12" id="KW-1185">Reference proteome</keyword>
<dbReference type="InterPro" id="IPR046341">
    <property type="entry name" value="SET_dom_sf"/>
</dbReference>
<dbReference type="OrthoDB" id="8187426at2759"/>
<dbReference type="InterPro" id="IPR001214">
    <property type="entry name" value="SET_dom"/>
</dbReference>
<evidence type="ECO:0000256" key="2">
    <source>
        <dbReference type="ARBA" id="ARBA00022723"/>
    </source>
</evidence>
<keyword evidence="3" id="KW-0677">Repeat</keyword>
<dbReference type="Gene3D" id="2.170.270.10">
    <property type="entry name" value="SET domain"/>
    <property type="match status" value="1"/>
</dbReference>
<dbReference type="GO" id="GO:0010468">
    <property type="term" value="P:regulation of gene expression"/>
    <property type="evidence" value="ECO:0007669"/>
    <property type="project" value="TreeGrafter"/>
</dbReference>
<feature type="domain" description="C2H2-type" evidence="10">
    <location>
        <begin position="347"/>
        <end position="374"/>
    </location>
</feature>
<dbReference type="Proteomes" id="UP000504635">
    <property type="component" value="Unplaced"/>
</dbReference>
<dbReference type="PANTHER" id="PTHR16515:SF66">
    <property type="entry name" value="C2H2-TYPE DOMAIN-CONTAINING PROTEIN"/>
    <property type="match status" value="1"/>
</dbReference>
<dbReference type="GO" id="GO:0008270">
    <property type="term" value="F:zinc ion binding"/>
    <property type="evidence" value="ECO:0007669"/>
    <property type="project" value="UniProtKB-KW"/>
</dbReference>
<feature type="domain" description="SET" evidence="11">
    <location>
        <begin position="138"/>
        <end position="243"/>
    </location>
</feature>
<dbReference type="GO" id="GO:0008170">
    <property type="term" value="F:N-methyltransferase activity"/>
    <property type="evidence" value="ECO:0007669"/>
    <property type="project" value="UniProtKB-ARBA"/>
</dbReference>
<comment type="subcellular location">
    <subcellularLocation>
        <location evidence="1">Nucleus</location>
    </subcellularLocation>
</comment>
<dbReference type="KEGG" id="soy:115890685"/>
<evidence type="ECO:0000256" key="6">
    <source>
        <dbReference type="ARBA" id="ARBA00023015"/>
    </source>
</evidence>
<sequence length="439" mass="50889">MSKTIVETKKVAPTAEEMFFNEKMLETMTPEEKTRNRLLYTFYVRCTEDDREKLAATTEKEQFRKPLNAVRTNPARKSKTLVTTYYEEKEGEEDRYIFCDNCNQEVLDYCQTCGMLVMIKDVPVPMGITDRAKKTVPHIFEIKESTIHGLGVFAARQLPCGLQLGPYEGTVTRIPSTGGYSWKLRNGKLVDAADETISNWMRYVNCAPHMKYQNVVAFQYKGELYYRTVRIIKKGEELLVYYGNSFAKELGIEPKKYFDPAVEIQLKNSHCCRHCHVGLSSKKYLDEHERRCRFKYKLVHTGEIFSCQFCNVGMSTDDMRNNHEKYCSQRPMKKKMKPSSDDDSKRYSCEQCGYKSNIKGSMNRHMKIHDDHAEKFQCYQCNFTTIYKGQYYITKFLCQRSFIWGHGGSAPAKSSTAEALEGRVARGNMTRVAELKSLR</sequence>
<dbReference type="SMART" id="SM00355">
    <property type="entry name" value="ZnF_C2H2"/>
    <property type="match status" value="1"/>
</dbReference>
<evidence type="ECO:0000256" key="5">
    <source>
        <dbReference type="ARBA" id="ARBA00022833"/>
    </source>
</evidence>
<evidence type="ECO:0000256" key="3">
    <source>
        <dbReference type="ARBA" id="ARBA00022737"/>
    </source>
</evidence>
<keyword evidence="2" id="KW-0479">Metal-binding</keyword>
<dbReference type="SMART" id="SM00317">
    <property type="entry name" value="SET"/>
    <property type="match status" value="1"/>
</dbReference>
<dbReference type="PANTHER" id="PTHR16515">
    <property type="entry name" value="PR DOMAIN ZINC FINGER PROTEIN"/>
    <property type="match status" value="1"/>
</dbReference>
<dbReference type="InterPro" id="IPR036236">
    <property type="entry name" value="Znf_C2H2_sf"/>
</dbReference>
<evidence type="ECO:0000256" key="4">
    <source>
        <dbReference type="ARBA" id="ARBA00022771"/>
    </source>
</evidence>
<dbReference type="GeneID" id="115890685"/>
<evidence type="ECO:0000259" key="10">
    <source>
        <dbReference type="PROSITE" id="PS50157"/>
    </source>
</evidence>
<keyword evidence="8" id="KW-0539">Nucleus</keyword>
<dbReference type="RefSeq" id="XP_030766845.1">
    <property type="nucleotide sequence ID" value="XM_030910985.1"/>
</dbReference>
<dbReference type="Gene3D" id="3.30.160.60">
    <property type="entry name" value="Classic Zinc Finger"/>
    <property type="match status" value="1"/>
</dbReference>
<dbReference type="Pfam" id="PF21549">
    <property type="entry name" value="PRDM2_PR"/>
    <property type="match status" value="1"/>
</dbReference>
<dbReference type="AlphaFoldDB" id="A0A6J2YVG7"/>